<gene>
    <name evidence="1" type="primary">PLESTB000920</name>
    <name evidence="1" type="ORF">PLESTB_000475600</name>
</gene>
<name>A0A9W6BG72_9CHLO</name>
<evidence type="ECO:0000313" key="2">
    <source>
        <dbReference type="Proteomes" id="UP001165080"/>
    </source>
</evidence>
<accession>A0A9W6BG72</accession>
<dbReference type="AlphaFoldDB" id="A0A9W6BG72"/>
<evidence type="ECO:0000313" key="1">
    <source>
        <dbReference type="EMBL" id="GLC51190.1"/>
    </source>
</evidence>
<protein>
    <submittedName>
        <fullName evidence="1">Uncharacterized protein</fullName>
    </submittedName>
</protein>
<keyword evidence="2" id="KW-1185">Reference proteome</keyword>
<dbReference type="Proteomes" id="UP001165080">
    <property type="component" value="Unassembled WGS sequence"/>
</dbReference>
<organism evidence="1 2">
    <name type="scientific">Pleodorina starrii</name>
    <dbReference type="NCBI Taxonomy" id="330485"/>
    <lineage>
        <taxon>Eukaryota</taxon>
        <taxon>Viridiplantae</taxon>
        <taxon>Chlorophyta</taxon>
        <taxon>core chlorophytes</taxon>
        <taxon>Chlorophyceae</taxon>
        <taxon>CS clade</taxon>
        <taxon>Chlamydomonadales</taxon>
        <taxon>Volvocaceae</taxon>
        <taxon>Pleodorina</taxon>
    </lineage>
</organism>
<reference evidence="1 2" key="1">
    <citation type="journal article" date="2023" name="Commun. Biol.">
        <title>Reorganization of the ancestral sex-determining regions during the evolution of trioecy in Pleodorina starrii.</title>
        <authorList>
            <person name="Takahashi K."/>
            <person name="Suzuki S."/>
            <person name="Kawai-Toyooka H."/>
            <person name="Yamamoto K."/>
            <person name="Hamaji T."/>
            <person name="Ootsuki R."/>
            <person name="Yamaguchi H."/>
            <person name="Kawachi M."/>
            <person name="Higashiyama T."/>
            <person name="Nozaki H."/>
        </authorList>
    </citation>
    <scope>NUCLEOTIDE SEQUENCE [LARGE SCALE GENOMIC DNA]</scope>
    <source>
        <strain evidence="1 2">NIES-4479</strain>
    </source>
</reference>
<proteinExistence type="predicted"/>
<comment type="caution">
    <text evidence="1">The sequence shown here is derived from an EMBL/GenBank/DDBJ whole genome shotgun (WGS) entry which is preliminary data.</text>
</comment>
<dbReference type="EMBL" id="BRXU01000004">
    <property type="protein sequence ID" value="GLC51190.1"/>
    <property type="molecule type" value="Genomic_DNA"/>
</dbReference>
<sequence length="55" mass="6141">MAPHNPPGPATPAEELEEVYGPSIWESAANAKIPNTAWEYHIRKQLNDAAYNHLE</sequence>